<dbReference type="Proteomes" id="UP000276223">
    <property type="component" value="Unassembled WGS sequence"/>
</dbReference>
<evidence type="ECO:0000313" key="2">
    <source>
        <dbReference type="EMBL" id="ROQ93433.1"/>
    </source>
</evidence>
<name>A0A3N1UTH3_9BACT</name>
<dbReference type="InterPro" id="IPR007235">
    <property type="entry name" value="Glyco_trans_28_C"/>
</dbReference>
<evidence type="ECO:0000313" key="3">
    <source>
        <dbReference type="Proteomes" id="UP000276223"/>
    </source>
</evidence>
<dbReference type="GO" id="GO:0016758">
    <property type="term" value="F:hexosyltransferase activity"/>
    <property type="evidence" value="ECO:0007669"/>
    <property type="project" value="InterPro"/>
</dbReference>
<gene>
    <name evidence="2" type="ORF">EDC27_1450</name>
</gene>
<accession>A0A3N1UTH3</accession>
<evidence type="ECO:0000259" key="1">
    <source>
        <dbReference type="Pfam" id="PF04101"/>
    </source>
</evidence>
<dbReference type="RefSeq" id="WP_123289939.1">
    <property type="nucleotide sequence ID" value="NZ_RJVA01000011.1"/>
</dbReference>
<dbReference type="Gene3D" id="3.40.50.2000">
    <property type="entry name" value="Glycogen Phosphorylase B"/>
    <property type="match status" value="1"/>
</dbReference>
<sequence>MKILQYCQHVLGIGHFLRSMLIAEAFSDHELYFVEGGQPLPGFRASSHVRRIALPPLMMDPQFTALETDRGDVREVQEARQKILLDLHDAIQPDVLLLELFPFGRKRFQFELIPLLEKNAASAHRARVVCSLRDILVEKADAKAFEERVLKIVNRYYDLILVHADPACVRLEETFGRVPDIDPPIHYTGYVTRNHLDPQPHREAGRIVLSTGGGRVGVELIRAVFDAFGKIPHAGLRLHVHEGPFMESQDRETLRALASRDPRISWQPFSHVFLNVLAQAELSISMAGYNTCMDIIASGVKALVYPFPQNREQALRAERLESLGVLRILRSLDPNRLAAQIQEALSSPPPAPGRLKTNGAQETVRAIENLVLKA</sequence>
<dbReference type="Pfam" id="PF04101">
    <property type="entry name" value="Glyco_tran_28_C"/>
    <property type="match status" value="1"/>
</dbReference>
<comment type="caution">
    <text evidence="2">The sequence shown here is derived from an EMBL/GenBank/DDBJ whole genome shotgun (WGS) entry which is preliminary data.</text>
</comment>
<dbReference type="AlphaFoldDB" id="A0A3N1UTH3"/>
<keyword evidence="2" id="KW-0808">Transferase</keyword>
<keyword evidence="3" id="KW-1185">Reference proteome</keyword>
<dbReference type="EMBL" id="RJVA01000011">
    <property type="protein sequence ID" value="ROQ93433.1"/>
    <property type="molecule type" value="Genomic_DNA"/>
</dbReference>
<feature type="domain" description="Glycosyl transferase family 28 C-terminal" evidence="1">
    <location>
        <begin position="211"/>
        <end position="349"/>
    </location>
</feature>
<proteinExistence type="predicted"/>
<dbReference type="SUPFAM" id="SSF53756">
    <property type="entry name" value="UDP-Glycosyltransferase/glycogen phosphorylase"/>
    <property type="match status" value="1"/>
</dbReference>
<dbReference type="PANTHER" id="PTHR21015:SF28">
    <property type="entry name" value="SLL1722 PROTEIN"/>
    <property type="match status" value="1"/>
</dbReference>
<organism evidence="2 3">
    <name type="scientific">Desulfosoma caldarium</name>
    <dbReference type="NCBI Taxonomy" id="610254"/>
    <lineage>
        <taxon>Bacteria</taxon>
        <taxon>Pseudomonadati</taxon>
        <taxon>Thermodesulfobacteriota</taxon>
        <taxon>Syntrophobacteria</taxon>
        <taxon>Syntrophobacterales</taxon>
        <taxon>Syntrophobacteraceae</taxon>
        <taxon>Desulfosoma</taxon>
    </lineage>
</organism>
<reference evidence="2 3" key="1">
    <citation type="submission" date="2018-11" db="EMBL/GenBank/DDBJ databases">
        <title>Genomic Encyclopedia of Type Strains, Phase IV (KMG-IV): sequencing the most valuable type-strain genomes for metagenomic binning, comparative biology and taxonomic classification.</title>
        <authorList>
            <person name="Goeker M."/>
        </authorList>
    </citation>
    <scope>NUCLEOTIDE SEQUENCE [LARGE SCALE GENOMIC DNA]</scope>
    <source>
        <strain evidence="2 3">DSM 22027</strain>
    </source>
</reference>
<dbReference type="PANTHER" id="PTHR21015">
    <property type="entry name" value="UDP-N-ACETYLGLUCOSAMINE--N-ACETYLMURAMYL-(PENTAPEPTIDE) PYROPHOSPHORYL-UNDECAPRENOL N-ACETYLGLUCOSAMINE TRANSFERASE 1"/>
    <property type="match status" value="1"/>
</dbReference>
<protein>
    <submittedName>
        <fullName evidence="2">Putative glycosyltransferase</fullName>
    </submittedName>
</protein>
<dbReference type="OrthoDB" id="503443at2"/>